<gene>
    <name evidence="2" type="ORF">D0Y96_17155</name>
</gene>
<dbReference type="RefSeq" id="WP_117302336.1">
    <property type="nucleotide sequence ID" value="NZ_QVQT02000006.1"/>
</dbReference>
<dbReference type="AlphaFoldDB" id="A0A372IKK2"/>
<dbReference type="Pfam" id="PF06245">
    <property type="entry name" value="DUF1015"/>
    <property type="match status" value="1"/>
</dbReference>
<dbReference type="InterPro" id="IPR008323">
    <property type="entry name" value="UCP033563"/>
</dbReference>
<dbReference type="PANTHER" id="PTHR36454:SF1">
    <property type="entry name" value="DUF1015 DOMAIN-CONTAINING PROTEIN"/>
    <property type="match status" value="1"/>
</dbReference>
<keyword evidence="3" id="KW-1185">Reference proteome</keyword>
<dbReference type="Proteomes" id="UP000264702">
    <property type="component" value="Unassembled WGS sequence"/>
</dbReference>
<dbReference type="OrthoDB" id="9781616at2"/>
<evidence type="ECO:0000313" key="2">
    <source>
        <dbReference type="EMBL" id="RFU15395.1"/>
    </source>
</evidence>
<comment type="caution">
    <text evidence="2">The sequence shown here is derived from an EMBL/GenBank/DDBJ whole genome shotgun (WGS) entry which is preliminary data.</text>
</comment>
<proteinExistence type="predicted"/>
<reference evidence="2 3" key="1">
    <citation type="submission" date="2018-08" db="EMBL/GenBank/DDBJ databases">
        <title>Acidipila sp. 4G-K13, an acidobacterium isolated from forest soil.</title>
        <authorList>
            <person name="Gao Z.-H."/>
            <person name="Qiu L.-H."/>
        </authorList>
    </citation>
    <scope>NUCLEOTIDE SEQUENCE [LARGE SCALE GENOMIC DNA]</scope>
    <source>
        <strain evidence="2 3">4G-K13</strain>
    </source>
</reference>
<dbReference type="PANTHER" id="PTHR36454">
    <property type="entry name" value="LMO2823 PROTEIN"/>
    <property type="match status" value="1"/>
</dbReference>
<accession>A0A372IKK2</accession>
<feature type="region of interest" description="Disordered" evidence="1">
    <location>
        <begin position="231"/>
        <end position="257"/>
    </location>
</feature>
<name>A0A372IKK2_9BACT</name>
<evidence type="ECO:0000313" key="3">
    <source>
        <dbReference type="Proteomes" id="UP000264702"/>
    </source>
</evidence>
<dbReference type="EMBL" id="QVQT01000006">
    <property type="protein sequence ID" value="RFU15395.1"/>
    <property type="molecule type" value="Genomic_DNA"/>
</dbReference>
<protein>
    <submittedName>
        <fullName evidence="2">DUF1015 domain-containing protein</fullName>
    </submittedName>
</protein>
<evidence type="ECO:0000256" key="1">
    <source>
        <dbReference type="SAM" id="MobiDB-lite"/>
    </source>
</evidence>
<organism evidence="2 3">
    <name type="scientific">Paracidobacterium acidisoli</name>
    <dbReference type="NCBI Taxonomy" id="2303751"/>
    <lineage>
        <taxon>Bacteria</taxon>
        <taxon>Pseudomonadati</taxon>
        <taxon>Acidobacteriota</taxon>
        <taxon>Terriglobia</taxon>
        <taxon>Terriglobales</taxon>
        <taxon>Acidobacteriaceae</taxon>
        <taxon>Paracidobacterium</taxon>
    </lineage>
</organism>
<feature type="compositionally biased region" description="Basic and acidic residues" evidence="1">
    <location>
        <begin position="243"/>
        <end position="255"/>
    </location>
</feature>
<sequence>MARIYPFRALRYNPSIVSLQDVVTQPYDRITPAMQQAYYQRSPYNMVRIVLRQPELFDRQDSLYADAARDFAAWRKSGILAQESAPCIFAYSQRFTAPGTETVLERRGFIALGELCDYDRQIVFRHEQTHSGPKADRLSLLRATRANFGQIFMLYSDPGLTAERLLFSSPAMPDMEVTDEYGVLHRVWKVSDPATINLLTTALTDRKLIIADGHHRYETALAYARERAALPVPPPEAEGDESPTEHAPGRLHEPQSPESAAMMTFINMDSDGLVILSAHRVLFGLSDFLPSAFLEKAAAFFEVEPIAGDNLDAAMERLGRLRDRTAFLTVTRAGRFLLTAKPEAVAAALDGISPRQRRLDVVQLHALIFERLLGITQEKIREQAHLRYLRDAAEAADQVVNGEADAAFLMNPVTLDQLREIAFAGEVLPQKSTDFFPKLLSGLAVYALD</sequence>
<dbReference type="PIRSF" id="PIRSF033563">
    <property type="entry name" value="UCP033563"/>
    <property type="match status" value="1"/>
</dbReference>